<evidence type="ECO:0000256" key="5">
    <source>
        <dbReference type="ARBA" id="ARBA00023163"/>
    </source>
</evidence>
<feature type="compositionally biased region" description="Acidic residues" evidence="8">
    <location>
        <begin position="187"/>
        <end position="213"/>
    </location>
</feature>
<evidence type="ECO:0000313" key="9">
    <source>
        <dbReference type="EMBL" id="EPZ34114.1"/>
    </source>
</evidence>
<reference evidence="9 10" key="1">
    <citation type="journal article" date="2013" name="Curr. Biol.">
        <title>Shared signatures of parasitism and phylogenomics unite Cryptomycota and microsporidia.</title>
        <authorList>
            <person name="James T.Y."/>
            <person name="Pelin A."/>
            <person name="Bonen L."/>
            <person name="Ahrendt S."/>
            <person name="Sain D."/>
            <person name="Corradi N."/>
            <person name="Stajich J.E."/>
        </authorList>
    </citation>
    <scope>NUCLEOTIDE SEQUENCE [LARGE SCALE GENOMIC DNA]</scope>
    <source>
        <strain evidence="9 10">CSF55</strain>
    </source>
</reference>
<evidence type="ECO:0000256" key="6">
    <source>
        <dbReference type="ARBA" id="ARBA00023242"/>
    </source>
</evidence>
<dbReference type="PANTHER" id="PTHR13011">
    <property type="entry name" value="TFIIF-ALPHA"/>
    <property type="match status" value="1"/>
</dbReference>
<gene>
    <name evidence="9" type="ORF">O9G_005498</name>
</gene>
<sequence>MSSKEYKLTALRTTDKQCIMMFPSKTKLFGPLSMEKMEAEGEAVSDISKTLPEGYDPSLVAPGSHKRRAFKKKTTVLTPEQLKKESVQNNLSLQDGNGASFIGREEGGLEAGEYAILVKTGENSFAMIPVDKWYRFQNKIHYQTLSLEEAEQKPEIEEYGFRQMDDEIEGERNVEEDVEDIAKPPRDDEEIDFDEVFSDDDEKIGEGPEMEEDEQVINKITLKLIKQKAFKKRDTSEEVEENEELSLTGKDLRRIVRRLEKNQDYESDDEKDPYADEDDIDTSSLPSTTSGTATPMSSRMFSGFSSGISSVEERRKPELLSKSTTSSQSSNKEKEMIRPLPKLAPAPSSQPISIDVLRAEVINVLKTNNLTAKELINMFKRKIKDNTKDFQSVVKQVAEMDKTTRILKLKAEFK</sequence>
<dbReference type="Proteomes" id="UP000030755">
    <property type="component" value="Unassembled WGS sequence"/>
</dbReference>
<dbReference type="SUPFAM" id="SSF50916">
    <property type="entry name" value="Rap30/74 interaction domains"/>
    <property type="match status" value="1"/>
</dbReference>
<comment type="function">
    <text evidence="7">TFIIF is a general transcription initiation factor that binds to RNA polymerase II and helps to recruit it to the initiation complex in collaboration with TFIIB. It promotes transcription elongation.</text>
</comment>
<evidence type="ECO:0000256" key="3">
    <source>
        <dbReference type="ARBA" id="ARBA00023015"/>
    </source>
</evidence>
<feature type="compositionally biased region" description="Basic and acidic residues" evidence="8">
    <location>
        <begin position="250"/>
        <end position="264"/>
    </location>
</feature>
<dbReference type="EMBL" id="KE560991">
    <property type="protein sequence ID" value="EPZ34114.1"/>
    <property type="molecule type" value="Genomic_DNA"/>
</dbReference>
<feature type="region of interest" description="Disordered" evidence="8">
    <location>
        <begin position="228"/>
        <end position="336"/>
    </location>
</feature>
<feature type="compositionally biased region" description="Acidic residues" evidence="8">
    <location>
        <begin position="265"/>
        <end position="281"/>
    </location>
</feature>
<dbReference type="GO" id="GO:0003677">
    <property type="term" value="F:DNA binding"/>
    <property type="evidence" value="ECO:0007669"/>
    <property type="project" value="UniProtKB-KW"/>
</dbReference>
<evidence type="ECO:0000313" key="10">
    <source>
        <dbReference type="Proteomes" id="UP000030755"/>
    </source>
</evidence>
<keyword evidence="6 7" id="KW-0539">Nucleus</keyword>
<feature type="compositionally biased region" description="Low complexity" evidence="8">
    <location>
        <begin position="296"/>
        <end position="310"/>
    </location>
</feature>
<keyword evidence="3 7" id="KW-0805">Transcription regulation</keyword>
<evidence type="ECO:0000256" key="1">
    <source>
        <dbReference type="ARBA" id="ARBA00004123"/>
    </source>
</evidence>
<dbReference type="HOGENOM" id="CLU_664214_0_0_1"/>
<dbReference type="GO" id="GO:0006367">
    <property type="term" value="P:transcription initiation at RNA polymerase II promoter"/>
    <property type="evidence" value="ECO:0007669"/>
    <property type="project" value="InterPro"/>
</dbReference>
<proteinExistence type="inferred from homology"/>
<accession>A0A075B013</accession>
<feature type="region of interest" description="Disordered" evidence="8">
    <location>
        <begin position="186"/>
        <end position="213"/>
    </location>
</feature>
<evidence type="ECO:0000256" key="7">
    <source>
        <dbReference type="RuleBase" id="RU366044"/>
    </source>
</evidence>
<evidence type="ECO:0000256" key="2">
    <source>
        <dbReference type="ARBA" id="ARBA00005249"/>
    </source>
</evidence>
<evidence type="ECO:0000256" key="4">
    <source>
        <dbReference type="ARBA" id="ARBA00023125"/>
    </source>
</evidence>
<dbReference type="InterPro" id="IPR011039">
    <property type="entry name" value="TFIIF_interaction"/>
</dbReference>
<dbReference type="InterPro" id="IPR008851">
    <property type="entry name" value="TFIIF-alpha"/>
</dbReference>
<organism evidence="9 10">
    <name type="scientific">Rozella allomycis (strain CSF55)</name>
    <dbReference type="NCBI Taxonomy" id="988480"/>
    <lineage>
        <taxon>Eukaryota</taxon>
        <taxon>Fungi</taxon>
        <taxon>Fungi incertae sedis</taxon>
        <taxon>Cryptomycota</taxon>
        <taxon>Cryptomycota incertae sedis</taxon>
        <taxon>Rozella</taxon>
    </lineage>
</organism>
<feature type="compositionally biased region" description="Polar residues" evidence="8">
    <location>
        <begin position="282"/>
        <end position="295"/>
    </location>
</feature>
<dbReference type="Pfam" id="PF05793">
    <property type="entry name" value="TFIIF_alpha"/>
    <property type="match status" value="1"/>
</dbReference>
<evidence type="ECO:0000256" key="8">
    <source>
        <dbReference type="SAM" id="MobiDB-lite"/>
    </source>
</evidence>
<comment type="similarity">
    <text evidence="2 7">Belongs to the TFIIF alpha subunit family.</text>
</comment>
<dbReference type="AlphaFoldDB" id="A0A075B013"/>
<protein>
    <recommendedName>
        <fullName evidence="7">Transcription initiation factor IIF subunit alpha</fullName>
    </recommendedName>
</protein>
<dbReference type="GO" id="GO:0005674">
    <property type="term" value="C:transcription factor TFIIF complex"/>
    <property type="evidence" value="ECO:0007669"/>
    <property type="project" value="TreeGrafter"/>
</dbReference>
<keyword evidence="5 7" id="KW-0804">Transcription</keyword>
<dbReference type="OrthoDB" id="76676at2759"/>
<dbReference type="STRING" id="988480.A0A075B013"/>
<feature type="compositionally biased region" description="Low complexity" evidence="8">
    <location>
        <begin position="320"/>
        <end position="330"/>
    </location>
</feature>
<comment type="subcellular location">
    <subcellularLocation>
        <location evidence="1 7">Nucleus</location>
    </subcellularLocation>
</comment>
<keyword evidence="10" id="KW-1185">Reference proteome</keyword>
<dbReference type="PANTHER" id="PTHR13011:SF0">
    <property type="entry name" value="GENERAL TRANSCRIPTION FACTOR IIF SUBUNIT 1"/>
    <property type="match status" value="1"/>
</dbReference>
<dbReference type="GO" id="GO:0016251">
    <property type="term" value="F:RNA polymerase II general transcription initiation factor activity"/>
    <property type="evidence" value="ECO:0007669"/>
    <property type="project" value="TreeGrafter"/>
</dbReference>
<keyword evidence="4 7" id="KW-0238">DNA-binding</keyword>
<dbReference type="GO" id="GO:0032968">
    <property type="term" value="P:positive regulation of transcription elongation by RNA polymerase II"/>
    <property type="evidence" value="ECO:0007669"/>
    <property type="project" value="InterPro"/>
</dbReference>
<name>A0A075B013_ROZAC</name>
<dbReference type="GO" id="GO:0001096">
    <property type="term" value="F:TFIIF-class transcription factor complex binding"/>
    <property type="evidence" value="ECO:0007669"/>
    <property type="project" value="TreeGrafter"/>
</dbReference>